<evidence type="ECO:0000256" key="2">
    <source>
        <dbReference type="ARBA" id="ARBA00022737"/>
    </source>
</evidence>
<dbReference type="eggNOG" id="COG2319">
    <property type="taxonomic scope" value="Bacteria"/>
</dbReference>
<dbReference type="PANTHER" id="PTHR22847:SF637">
    <property type="entry name" value="WD REPEAT DOMAIN 5B"/>
    <property type="match status" value="1"/>
</dbReference>
<dbReference type="InterPro" id="IPR020472">
    <property type="entry name" value="WD40_PAC1"/>
</dbReference>
<dbReference type="InterPro" id="IPR036322">
    <property type="entry name" value="WD40_repeat_dom_sf"/>
</dbReference>
<evidence type="ECO:0000256" key="1">
    <source>
        <dbReference type="ARBA" id="ARBA00022574"/>
    </source>
</evidence>
<dbReference type="AlphaFoldDB" id="K6VPU4"/>
<organism evidence="6 7">
    <name type="scientific">Gordonia rhizosphera NBRC 16068</name>
    <dbReference type="NCBI Taxonomy" id="1108045"/>
    <lineage>
        <taxon>Bacteria</taxon>
        <taxon>Bacillati</taxon>
        <taxon>Actinomycetota</taxon>
        <taxon>Actinomycetes</taxon>
        <taxon>Mycobacteriales</taxon>
        <taxon>Gordoniaceae</taxon>
        <taxon>Gordonia</taxon>
    </lineage>
</organism>
<feature type="repeat" description="WD" evidence="3">
    <location>
        <begin position="1079"/>
        <end position="1120"/>
    </location>
</feature>
<dbReference type="Gene3D" id="2.130.10.10">
    <property type="entry name" value="YVTN repeat-like/Quinoprotein amine dehydrogenase"/>
    <property type="match status" value="4"/>
</dbReference>
<dbReference type="Pfam" id="PF20703">
    <property type="entry name" value="nSTAND1"/>
    <property type="match status" value="1"/>
</dbReference>
<dbReference type="Pfam" id="PF00400">
    <property type="entry name" value="WD40"/>
    <property type="match status" value="8"/>
</dbReference>
<feature type="repeat" description="WD" evidence="3">
    <location>
        <begin position="668"/>
        <end position="709"/>
    </location>
</feature>
<sequence>MSVGGLRGLTVDFGEALARLFVQAGRPTLRAAAARSTVSAQRISDWRNGRHLPRDFGTVEPLLVWLTSRAVSSGQEHVLTMPQWKDLWDQRLTEPTAYETAPSTPTAGVTRPYAGLSSLTAADSDVFFGRDDLIATLVDTILDTAAAPSGPRLIVVTGVSGSGKSSLLDAGLARDRRLPTPRRARITAAGVRIADSPIADAPTGTATTDNAAADNAADPTCPDVIVLDQFESVFALPDDAVVDAIREVESLAHDSVVVLGVRADFFGQCVEFAVLAQAWQSRCVIVPEMTGAQLREVITGPVRLAGGRIESGLADVMIADLHAASTVGDRAGRLPLLAHVLAATWARRSGNRMTISGYRATGGIARAVADTAEAAWSAVDREDHTLARALLLALVHVAPGGIALRVPLHTDTIADRFGPRVSRVIDVFAQARLLIVTSDSVMLVHDVVLTSWPRLADWIAGDSGIHLWRQQLDADTAAWAEAGHSRSFLYTGSRVDTARQYRAALQRNYQHLLSAENEEFIDAAVVQQRRRRIVRVASIAVVVVLAVVSTITAAFAVTQAQDLTRQRNSAERAALLSHIDSLQQTHPSLAARLLLVAQDLYPDDPTVDQRVLGAATSPLSRPLIGHSGPVYDVSFDSSGKYFASASGDRTARLWERTDDDSFRSVATLSGYGNYLTSTAFHSTRGFLATGSGDGTVRIWDIRTPATPHQQTVVTPGHGTVYLVRFSPDGRHLAASSDDGSVTIYAVGDDGSLRETTVLAAHRGAARTLSYSDDGRLLATGGDDQVVRLWDTVDGDHPVPAGPPITGFPSITHSVGFSPDSRSLAVTGDSANAQLWNVTDPAHPAPITASLPGVTGGSWSITYGPAGDQVASARSDGAVMVWNTVNQAMPATQWTLQSSSAQAPEQGSVRAFSTAFAPDGGRLVVGRSDGTIDLWHLPSSVMPDRGGTVTGLANSADGRVLTTVGTDTTLNIWTDGPDGWTQHARTPIERRVNDHPSVTVNASGTQAATANNNGGRVQLWNIGDPDAPTLTAQLSVQTRYTNAIAYAPHADILAVGATDTTVQLWDTTDPRRPSRIGAPLAGPGDLVRSVAFSPDGSRLVVTSDDKRTYLYDLTAGTEPSAVITDSSPATRAVFAPNGRTLIVAARDLTTWDVSGDRAILVDRLANTHAVTLSLSLHRLVVGTATHHLTTYALDPSGHLGDEQAIVPLVTTTDTTTTWRLPPHMSDDATIMTGGDITGSIHLQTTDLATANRWICDTTPKLTASQRATYLPHADVPDECG</sequence>
<dbReference type="EMBL" id="BAHC01000046">
    <property type="protein sequence ID" value="GAB88915.1"/>
    <property type="molecule type" value="Genomic_DNA"/>
</dbReference>
<evidence type="ECO:0000313" key="7">
    <source>
        <dbReference type="Proteomes" id="UP000008363"/>
    </source>
</evidence>
<proteinExistence type="predicted"/>
<feature type="transmembrane region" description="Helical" evidence="4">
    <location>
        <begin position="536"/>
        <end position="557"/>
    </location>
</feature>
<comment type="caution">
    <text evidence="6">The sequence shown here is derived from an EMBL/GenBank/DDBJ whole genome shotgun (WGS) entry which is preliminary data.</text>
</comment>
<feature type="repeat" description="WD" evidence="3">
    <location>
        <begin position="850"/>
        <end position="891"/>
    </location>
</feature>
<gene>
    <name evidence="6" type="ORF">GORHZ_046_00650</name>
</gene>
<dbReference type="PROSITE" id="PS50294">
    <property type="entry name" value="WD_REPEATS_REGION"/>
    <property type="match status" value="4"/>
</dbReference>
<keyword evidence="4" id="KW-0472">Membrane</keyword>
<evidence type="ECO:0000313" key="6">
    <source>
        <dbReference type="EMBL" id="GAB88915.1"/>
    </source>
</evidence>
<feature type="repeat" description="WD" evidence="3">
    <location>
        <begin position="912"/>
        <end position="936"/>
    </location>
</feature>
<accession>K6VPU4</accession>
<evidence type="ECO:0000256" key="4">
    <source>
        <dbReference type="SAM" id="Phobius"/>
    </source>
</evidence>
<dbReference type="SUPFAM" id="SSF50978">
    <property type="entry name" value="WD40 repeat-like"/>
    <property type="match status" value="2"/>
</dbReference>
<dbReference type="PROSITE" id="PS50082">
    <property type="entry name" value="WD_REPEATS_2"/>
    <property type="match status" value="7"/>
</dbReference>
<dbReference type="STRING" id="1108045.GORHZ_046_00650"/>
<dbReference type="PROSITE" id="PS00678">
    <property type="entry name" value="WD_REPEATS_1"/>
    <property type="match status" value="1"/>
</dbReference>
<feature type="repeat" description="WD" evidence="3">
    <location>
        <begin position="1033"/>
        <end position="1074"/>
    </location>
</feature>
<feature type="domain" description="Novel STAND NTPase 1" evidence="5">
    <location>
        <begin position="112"/>
        <end position="486"/>
    </location>
</feature>
<keyword evidence="1 3" id="KW-0853">WD repeat</keyword>
<keyword evidence="2" id="KW-0677">Repeat</keyword>
<dbReference type="InterPro" id="IPR015943">
    <property type="entry name" value="WD40/YVTN_repeat-like_dom_sf"/>
</dbReference>
<evidence type="ECO:0000256" key="3">
    <source>
        <dbReference type="PROSITE-ProRule" id="PRU00221"/>
    </source>
</evidence>
<dbReference type="InterPro" id="IPR049052">
    <property type="entry name" value="nSTAND1"/>
</dbReference>
<dbReference type="SUPFAM" id="SSF52540">
    <property type="entry name" value="P-loop containing nucleoside triphosphate hydrolases"/>
    <property type="match status" value="1"/>
</dbReference>
<keyword evidence="4" id="KW-1133">Transmembrane helix</keyword>
<dbReference type="Proteomes" id="UP000008363">
    <property type="component" value="Unassembled WGS sequence"/>
</dbReference>
<dbReference type="PRINTS" id="PR00320">
    <property type="entry name" value="GPROTEINBRPT"/>
</dbReference>
<dbReference type="SMART" id="SM00320">
    <property type="entry name" value="WD40"/>
    <property type="match status" value="11"/>
</dbReference>
<name>K6VPU4_9ACTN</name>
<evidence type="ECO:0000259" key="5">
    <source>
        <dbReference type="Pfam" id="PF20703"/>
    </source>
</evidence>
<dbReference type="InterPro" id="IPR019775">
    <property type="entry name" value="WD40_repeat_CS"/>
</dbReference>
<dbReference type="InterPro" id="IPR027417">
    <property type="entry name" value="P-loop_NTPase"/>
</dbReference>
<dbReference type="PANTHER" id="PTHR22847">
    <property type="entry name" value="WD40 REPEAT PROTEIN"/>
    <property type="match status" value="1"/>
</dbReference>
<reference evidence="6 7" key="1">
    <citation type="submission" date="2012-08" db="EMBL/GenBank/DDBJ databases">
        <title>Whole genome shotgun sequence of Gordonia rhizosphera NBRC 16068.</title>
        <authorList>
            <person name="Takarada H."/>
            <person name="Isaki S."/>
            <person name="Hosoyama A."/>
            <person name="Tsuchikane K."/>
            <person name="Katsumata H."/>
            <person name="Baba S."/>
            <person name="Ohji S."/>
            <person name="Yamazaki S."/>
            <person name="Fujita N."/>
        </authorList>
    </citation>
    <scope>NUCLEOTIDE SEQUENCE [LARGE SCALE GENOMIC DNA]</scope>
    <source>
        <strain evidence="6 7">NBRC 16068</strain>
    </source>
</reference>
<dbReference type="InterPro" id="IPR001680">
    <property type="entry name" value="WD40_rpt"/>
</dbReference>
<feature type="repeat" description="WD" evidence="3">
    <location>
        <begin position="758"/>
        <end position="790"/>
    </location>
</feature>
<protein>
    <recommendedName>
        <fullName evidence="5">Novel STAND NTPase 1 domain-containing protein</fullName>
    </recommendedName>
</protein>
<keyword evidence="4" id="KW-0812">Transmembrane</keyword>
<keyword evidence="7" id="KW-1185">Reference proteome</keyword>
<feature type="repeat" description="WD" evidence="3">
    <location>
        <begin position="623"/>
        <end position="664"/>
    </location>
</feature>
<dbReference type="CDD" id="cd00200">
    <property type="entry name" value="WD40"/>
    <property type="match status" value="1"/>
</dbReference>